<evidence type="ECO:0000313" key="2">
    <source>
        <dbReference type="EMBL" id="KAL3798950.1"/>
    </source>
</evidence>
<feature type="region of interest" description="Disordered" evidence="1">
    <location>
        <begin position="303"/>
        <end position="333"/>
    </location>
</feature>
<feature type="compositionally biased region" description="Acidic residues" evidence="1">
    <location>
        <begin position="64"/>
        <end position="74"/>
    </location>
</feature>
<feature type="region of interest" description="Disordered" evidence="1">
    <location>
        <begin position="51"/>
        <end position="74"/>
    </location>
</feature>
<protein>
    <submittedName>
        <fullName evidence="2">Uncharacterized protein</fullName>
    </submittedName>
</protein>
<feature type="compositionally biased region" description="Polar residues" evidence="1">
    <location>
        <begin position="246"/>
        <end position="259"/>
    </location>
</feature>
<feature type="compositionally biased region" description="Basic and acidic residues" evidence="1">
    <location>
        <begin position="610"/>
        <end position="621"/>
    </location>
</feature>
<evidence type="ECO:0000256" key="1">
    <source>
        <dbReference type="SAM" id="MobiDB-lite"/>
    </source>
</evidence>
<feature type="region of interest" description="Disordered" evidence="1">
    <location>
        <begin position="598"/>
        <end position="663"/>
    </location>
</feature>
<evidence type="ECO:0000313" key="3">
    <source>
        <dbReference type="Proteomes" id="UP001530400"/>
    </source>
</evidence>
<feature type="region of interest" description="Disordered" evidence="1">
    <location>
        <begin position="239"/>
        <end position="286"/>
    </location>
</feature>
<feature type="compositionally biased region" description="Low complexity" evidence="1">
    <location>
        <begin position="407"/>
        <end position="417"/>
    </location>
</feature>
<feature type="compositionally biased region" description="Low complexity" evidence="1">
    <location>
        <begin position="169"/>
        <end position="182"/>
    </location>
</feature>
<sequence length="663" mass="71649">MGLGGITRDSIADLASLIHDDDDSSNSPATSYAAPKLEEYQQLRASSYSYVPSSSFDAPLSSVEDGDGDGTIGEENEAKLNDDGVSVAVGPVDLSQNAAAASTVTAGESTVKNNNGMYYGFQYEGYEDYYAEDFSPYYSQENHGEDKKNVFCCLFPWLGAGEKQQSIQQDTQQQQVQSQQTDGVAPTVQQAEGGTRATVEETTAEQLGQNLRGQTASPSLAAGGAVTAAAAAATSSITIQSSASSNLNNDVKASGSATNSSPKQPPKASPAKMPQESLQPSKDDKYTGVKGILKVKHCANYHNITTPKPSEKVKSASPDGKRHLFPAYEGKNNDKKVDDNRKITWIPMARVLTIPSRKDIPLSQKAQVWWQKSDYDDFKKTGRIISKAMECGGSEIWLTSTNAWGKGQQSRASASQQEAKKQNIVDKNEQLVGKESDTDSEYVKALEKYTNRSTTKSNDTSSSSDSNFGNKWWCKFGHSRRGLEHIVSSSEGKARQQSVLLAIEKILEEQKRQRVTRTKDPNKLRNVAMQYTSWARDLALAAGAADHEAVETNFDVSAKSRSHHFAEKSKHLLNNNLVAGGGVAMAITSQILDENTHSRAQMGRSGSMIKKSDGHKEHTEPDSSLSKRAKGFIPGENSDVPASQIMSGMGAGNTMTPRAALKA</sequence>
<feature type="region of interest" description="Disordered" evidence="1">
    <location>
        <begin position="169"/>
        <end position="199"/>
    </location>
</feature>
<dbReference type="AlphaFoldDB" id="A0ABD3QET2"/>
<reference evidence="2 3" key="1">
    <citation type="submission" date="2024-10" db="EMBL/GenBank/DDBJ databases">
        <title>Updated reference genomes for cyclostephanoid diatoms.</title>
        <authorList>
            <person name="Roberts W.R."/>
            <person name="Alverson A.J."/>
        </authorList>
    </citation>
    <scope>NUCLEOTIDE SEQUENCE [LARGE SCALE GENOMIC DNA]</scope>
    <source>
        <strain evidence="2 3">AJA010-31</strain>
    </source>
</reference>
<name>A0ABD3QET2_9STRA</name>
<comment type="caution">
    <text evidence="2">The sequence shown here is derived from an EMBL/GenBank/DDBJ whole genome shotgun (WGS) entry which is preliminary data.</text>
</comment>
<feature type="compositionally biased region" description="Basic and acidic residues" evidence="1">
    <location>
        <begin position="309"/>
        <end position="322"/>
    </location>
</feature>
<gene>
    <name evidence="2" type="ORF">ACHAWO_010164</name>
</gene>
<feature type="region of interest" description="Disordered" evidence="1">
    <location>
        <begin position="407"/>
        <end position="439"/>
    </location>
</feature>
<proteinExistence type="predicted"/>
<accession>A0ABD3QET2</accession>
<keyword evidence="3" id="KW-1185">Reference proteome</keyword>
<feature type="compositionally biased region" description="Basic and acidic residues" evidence="1">
    <location>
        <begin position="418"/>
        <end position="439"/>
    </location>
</feature>
<dbReference type="Proteomes" id="UP001530400">
    <property type="component" value="Unassembled WGS sequence"/>
</dbReference>
<dbReference type="EMBL" id="JALLPJ020000198">
    <property type="protein sequence ID" value="KAL3798950.1"/>
    <property type="molecule type" value="Genomic_DNA"/>
</dbReference>
<organism evidence="2 3">
    <name type="scientific">Cyclotella atomus</name>
    <dbReference type="NCBI Taxonomy" id="382360"/>
    <lineage>
        <taxon>Eukaryota</taxon>
        <taxon>Sar</taxon>
        <taxon>Stramenopiles</taxon>
        <taxon>Ochrophyta</taxon>
        <taxon>Bacillariophyta</taxon>
        <taxon>Coscinodiscophyceae</taxon>
        <taxon>Thalassiosirophycidae</taxon>
        <taxon>Stephanodiscales</taxon>
        <taxon>Stephanodiscaceae</taxon>
        <taxon>Cyclotella</taxon>
    </lineage>
</organism>